<accession>A0ABR0D6X9</accession>
<dbReference type="Gene3D" id="1.20.5.1190">
    <property type="entry name" value="iswi atpase"/>
    <property type="match status" value="1"/>
</dbReference>
<sequence>MKSSRRFRHSSTTTTTTKTVPYTFRNDHSALGSDSKITQIPIQPGTEVEQSSSKPIPITVHLRPSESTAAVKIQACYRSHLIRPLVRKISAVNSEANYWQRIIQRQA</sequence>
<reference evidence="2 3" key="1">
    <citation type="journal article" date="2023" name="bioRxiv">
        <title>Genome report: Whole genome sequence and annotation of Penstemon davidsonii.</title>
        <authorList>
            <person name="Ostevik K.L."/>
            <person name="Alabady M."/>
            <person name="Zhang M."/>
            <person name="Rausher M.D."/>
        </authorList>
    </citation>
    <scope>NUCLEOTIDE SEQUENCE [LARGE SCALE GENOMIC DNA]</scope>
    <source>
        <strain evidence="2">DNT005</strain>
        <tissue evidence="2">Whole leaf</tissue>
    </source>
</reference>
<name>A0ABR0D6X9_9LAMI</name>
<dbReference type="EMBL" id="JAYDYQ010002533">
    <property type="protein sequence ID" value="KAK4485019.1"/>
    <property type="molecule type" value="Genomic_DNA"/>
</dbReference>
<proteinExistence type="predicted"/>
<gene>
    <name evidence="2" type="ORF">RD792_007627</name>
</gene>
<dbReference type="Proteomes" id="UP001291926">
    <property type="component" value="Unassembled WGS sequence"/>
</dbReference>
<organism evidence="2 3">
    <name type="scientific">Penstemon davidsonii</name>
    <dbReference type="NCBI Taxonomy" id="160366"/>
    <lineage>
        <taxon>Eukaryota</taxon>
        <taxon>Viridiplantae</taxon>
        <taxon>Streptophyta</taxon>
        <taxon>Embryophyta</taxon>
        <taxon>Tracheophyta</taxon>
        <taxon>Spermatophyta</taxon>
        <taxon>Magnoliopsida</taxon>
        <taxon>eudicotyledons</taxon>
        <taxon>Gunneridae</taxon>
        <taxon>Pentapetalae</taxon>
        <taxon>asterids</taxon>
        <taxon>lamiids</taxon>
        <taxon>Lamiales</taxon>
        <taxon>Plantaginaceae</taxon>
        <taxon>Cheloneae</taxon>
        <taxon>Penstemon</taxon>
    </lineage>
</organism>
<evidence type="ECO:0000256" key="1">
    <source>
        <dbReference type="SAM" id="MobiDB-lite"/>
    </source>
</evidence>
<comment type="caution">
    <text evidence="2">The sequence shown here is derived from an EMBL/GenBank/DDBJ whole genome shotgun (WGS) entry which is preliminary data.</text>
</comment>
<protein>
    <submittedName>
        <fullName evidence="2">Uncharacterized protein</fullName>
    </submittedName>
</protein>
<evidence type="ECO:0000313" key="3">
    <source>
        <dbReference type="Proteomes" id="UP001291926"/>
    </source>
</evidence>
<keyword evidence="3" id="KW-1185">Reference proteome</keyword>
<dbReference type="CDD" id="cd23767">
    <property type="entry name" value="IQCD"/>
    <property type="match status" value="1"/>
</dbReference>
<feature type="region of interest" description="Disordered" evidence="1">
    <location>
        <begin position="1"/>
        <end position="31"/>
    </location>
</feature>
<evidence type="ECO:0000313" key="2">
    <source>
        <dbReference type="EMBL" id="KAK4485019.1"/>
    </source>
</evidence>
<dbReference type="PROSITE" id="PS50096">
    <property type="entry name" value="IQ"/>
    <property type="match status" value="1"/>
</dbReference>